<proteinExistence type="predicted"/>
<dbReference type="EMBL" id="PP711852">
    <property type="protein sequence ID" value="XBH23778.1"/>
    <property type="molecule type" value="Genomic_DNA"/>
</dbReference>
<feature type="compositionally biased region" description="Pro residues" evidence="1">
    <location>
        <begin position="61"/>
        <end position="70"/>
    </location>
</feature>
<reference evidence="2" key="1">
    <citation type="journal article" date="2024" name="Microbiome">
        <title>Substantial viral diversity in bats and rodents from East Africa: insights into evolution, recombination, and cocirculation.</title>
        <authorList>
            <person name="Wang D."/>
            <person name="Yang X."/>
            <person name="Ren Z."/>
            <person name="Hu B."/>
            <person name="Zhao H."/>
            <person name="Yang K."/>
            <person name="Shi P."/>
            <person name="Zhang Z."/>
            <person name="Feng Q."/>
            <person name="Nawenja C.V."/>
            <person name="Obanda V."/>
            <person name="Robert K."/>
            <person name="Nalikka B."/>
            <person name="Waruhiu C.N."/>
            <person name="Ochola G.O."/>
            <person name="Onyuok S.O."/>
            <person name="Ochieng H."/>
            <person name="Li B."/>
            <person name="Zhu Y."/>
            <person name="Si H."/>
            <person name="Yin J."/>
            <person name="Kristiansen K."/>
            <person name="Jin X."/>
            <person name="Xu X."/>
            <person name="Xiao M."/>
            <person name="Agwanda B."/>
            <person name="Ommeh S."/>
            <person name="Li J."/>
            <person name="Shi Z.L."/>
        </authorList>
    </citation>
    <scope>NUCLEOTIDE SEQUENCE</scope>
    <source>
        <strain evidence="2">1A/Uganda/UGR70/2019</strain>
    </source>
</reference>
<evidence type="ECO:0000313" key="2">
    <source>
        <dbReference type="EMBL" id="XBH23778.1"/>
    </source>
</evidence>
<feature type="region of interest" description="Disordered" evidence="1">
    <location>
        <begin position="1"/>
        <end position="80"/>
    </location>
</feature>
<sequence length="254" mass="27194">MPHIPGRRFRANGSSKKDRVRPKAACPCPSVPGVDSLSEASDTDAPARAPAKPEVVRAFALPPPPPPPPRVAASPPSLPVDEPALGGEPASLLEQIVQFAESACGVPPADIRALAKVFPVADVYRVVNTVPARAHNFYVSEAQLAPGVFHCVHRFHHARSVCLLVRDRCVDVTMSVDGRAARARLDERTPSLECGGVHVTVTVHRNNIEAKAGESTLVFYSRHLLTVDGSARVLLAHEKLVLVKNGVLVEAEHD</sequence>
<evidence type="ECO:0000256" key="1">
    <source>
        <dbReference type="SAM" id="MobiDB-lite"/>
    </source>
</evidence>
<reference evidence="2" key="2">
    <citation type="submission" date="2024-02" db="EMBL/GenBank/DDBJ databases">
        <authorList>
            <person name="Hu B."/>
        </authorList>
    </citation>
    <scope>NUCLEOTIDE SEQUENCE</scope>
    <source>
        <strain evidence="2">1A/Uganda/UGR70/2019</strain>
    </source>
</reference>
<name>A0AAU7E2C3_9POXV</name>
<feature type="compositionally biased region" description="Basic residues" evidence="1">
    <location>
        <begin position="1"/>
        <end position="10"/>
    </location>
</feature>
<organism evidence="2">
    <name type="scientific">Rousettus bat poxvirus</name>
    <dbReference type="NCBI Taxonomy" id="3141933"/>
    <lineage>
        <taxon>Viruses</taxon>
        <taxon>Varidnaviria</taxon>
        <taxon>Bamfordvirae</taxon>
        <taxon>Nucleocytoviricota</taxon>
        <taxon>Pokkesviricetes</taxon>
        <taxon>Chitovirales</taxon>
        <taxon>Poxviridae</taxon>
    </lineage>
</organism>
<protein>
    <submittedName>
        <fullName evidence="2">MC028L</fullName>
    </submittedName>
</protein>
<accession>A0AAU7E2C3</accession>